<evidence type="ECO:0000313" key="2">
    <source>
        <dbReference type="Proteomes" id="UP000196240"/>
    </source>
</evidence>
<dbReference type="AlphaFoldDB" id="A0A1R7Q926"/>
<evidence type="ECO:0000313" key="1">
    <source>
        <dbReference type="EMBL" id="SJX20770.1"/>
    </source>
</evidence>
<proteinExistence type="predicted"/>
<dbReference type="EMBL" id="FUUY01000001">
    <property type="protein sequence ID" value="SJX20770.1"/>
    <property type="molecule type" value="Genomic_DNA"/>
</dbReference>
<sequence>MSNKNIARELALTTTENLADEIIFKTANTLLEDTIKSIPFASLITGSIESYTKFRTLKEQKQLLAFIEEAENINVGFIEKFFKDKDNLELGIEILGILDQTYLEKQAKMIGRASVLFKNLSISKQIFDKYTYIITRLNSHLIYLIEEIYTIETNRDDPEFEYDIKNPNMELVNFGFLIEVPSQLYPGSTQISQFKKTSDFYYFYENIFKG</sequence>
<protein>
    <recommendedName>
        <fullName evidence="3">DUF4393 domain-containing protein</fullName>
    </recommendedName>
</protein>
<dbReference type="RefSeq" id="WP_087010812.1">
    <property type="nucleotide sequence ID" value="NZ_FUUY01000001.1"/>
</dbReference>
<dbReference type="Proteomes" id="UP000196240">
    <property type="component" value="Unassembled WGS sequence"/>
</dbReference>
<evidence type="ECO:0008006" key="3">
    <source>
        <dbReference type="Google" id="ProtNLM"/>
    </source>
</evidence>
<organism evidence="1 2">
    <name type="scientific">Acinetobacter johnsonii</name>
    <dbReference type="NCBI Taxonomy" id="40214"/>
    <lineage>
        <taxon>Bacteria</taxon>
        <taxon>Pseudomonadati</taxon>
        <taxon>Pseudomonadota</taxon>
        <taxon>Gammaproteobacteria</taxon>
        <taxon>Moraxellales</taxon>
        <taxon>Moraxellaceae</taxon>
        <taxon>Acinetobacter</taxon>
    </lineage>
</organism>
<accession>A0A1R7Q926</accession>
<reference evidence="1 2" key="1">
    <citation type="submission" date="2017-02" db="EMBL/GenBank/DDBJ databases">
        <authorList>
            <person name="Peterson S.W."/>
        </authorList>
    </citation>
    <scope>NUCLEOTIDE SEQUENCE [LARGE SCALE GENOMIC DNA]</scope>
    <source>
        <strain evidence="1">C6</strain>
    </source>
</reference>
<name>A0A1R7Q926_ACIJO</name>
<gene>
    <name evidence="1" type="ORF">ACNJC6_00367</name>
</gene>